<evidence type="ECO:0000313" key="8">
    <source>
        <dbReference type="Proteomes" id="UP000239388"/>
    </source>
</evidence>
<dbReference type="Gene3D" id="1.10.10.10">
    <property type="entry name" value="Winged helix-like DNA-binding domain superfamily/Winged helix DNA-binding domain"/>
    <property type="match status" value="1"/>
</dbReference>
<dbReference type="Proteomes" id="UP000239388">
    <property type="component" value="Unassembled WGS sequence"/>
</dbReference>
<evidence type="ECO:0000256" key="1">
    <source>
        <dbReference type="ARBA" id="ARBA00011046"/>
    </source>
</evidence>
<dbReference type="EMBL" id="PUIB01000013">
    <property type="protein sequence ID" value="PQO36428.1"/>
    <property type="molecule type" value="Genomic_DNA"/>
</dbReference>
<dbReference type="Gene3D" id="1.10.4040.10">
    <property type="entry name" value="Penicillinase repressor domain"/>
    <property type="match status" value="1"/>
</dbReference>
<dbReference type="EMBL" id="PUHZ01000005">
    <property type="protein sequence ID" value="PQO47311.1"/>
    <property type="molecule type" value="Genomic_DNA"/>
</dbReference>
<comment type="similarity">
    <text evidence="1">Belongs to the BlaI transcriptional regulatory family.</text>
</comment>
<evidence type="ECO:0000313" key="5">
    <source>
        <dbReference type="EMBL" id="PQO36428.1"/>
    </source>
</evidence>
<keyword evidence="3" id="KW-0238">DNA-binding</keyword>
<dbReference type="OrthoDB" id="9813987at2"/>
<protein>
    <submittedName>
        <fullName evidence="5">CopY family transcriptional regulator</fullName>
    </submittedName>
</protein>
<gene>
    <name evidence="6" type="ORF">C5Y93_04520</name>
    <name evidence="5" type="ORF">C5Y98_12045</name>
</gene>
<keyword evidence="4" id="KW-0804">Transcription</keyword>
<evidence type="ECO:0000256" key="4">
    <source>
        <dbReference type="ARBA" id="ARBA00023163"/>
    </source>
</evidence>
<dbReference type="InterPro" id="IPR036388">
    <property type="entry name" value="WH-like_DNA-bd_sf"/>
</dbReference>
<dbReference type="InterPro" id="IPR036390">
    <property type="entry name" value="WH_DNA-bd_sf"/>
</dbReference>
<keyword evidence="2" id="KW-0805">Transcription regulation</keyword>
<dbReference type="GO" id="GO:0045892">
    <property type="term" value="P:negative regulation of DNA-templated transcription"/>
    <property type="evidence" value="ECO:0007669"/>
    <property type="project" value="InterPro"/>
</dbReference>
<evidence type="ECO:0000313" key="7">
    <source>
        <dbReference type="Proteomes" id="UP000237819"/>
    </source>
</evidence>
<dbReference type="Pfam" id="PF03965">
    <property type="entry name" value="Penicillinase_R"/>
    <property type="match status" value="1"/>
</dbReference>
<reference evidence="7 8" key="1">
    <citation type="submission" date="2018-02" db="EMBL/GenBank/DDBJ databases">
        <title>Comparative genomes isolates from brazilian mangrove.</title>
        <authorList>
            <person name="Araujo J.E."/>
            <person name="Taketani R.G."/>
            <person name="Silva M.C.P."/>
            <person name="Loureco M.V."/>
            <person name="Andreote F.D."/>
        </authorList>
    </citation>
    <scope>NUCLEOTIDE SEQUENCE [LARGE SCALE GENOMIC DNA]</scope>
    <source>
        <strain evidence="5 8">NAP PRIS-MGV</strain>
        <strain evidence="6 7">Nap-Phe MGV</strain>
    </source>
</reference>
<proteinExistence type="inferred from homology"/>
<accession>A0A2S8FW85</accession>
<dbReference type="AlphaFoldDB" id="A0A2S8FW85"/>
<name>A0A2S8FW85_9BACT</name>
<evidence type="ECO:0000313" key="6">
    <source>
        <dbReference type="EMBL" id="PQO47311.1"/>
    </source>
</evidence>
<dbReference type="GO" id="GO:0003677">
    <property type="term" value="F:DNA binding"/>
    <property type="evidence" value="ECO:0007669"/>
    <property type="project" value="UniProtKB-KW"/>
</dbReference>
<sequence length="141" mass="15648">MKGRNSVPQRKPLGKVELEILQAVEELQPVSVRTLAEHLADKTGQARTTILTTLERLRAKGCVTRRSIKGVNHYSPRVAVSELLPRLVGDFVQKMLGGSVSPVVAYLQDQKEVDPEELAQLKALVEELEAKQAKKEKGKKK</sequence>
<dbReference type="Proteomes" id="UP000237819">
    <property type="component" value="Unassembled WGS sequence"/>
</dbReference>
<dbReference type="SUPFAM" id="SSF46785">
    <property type="entry name" value="Winged helix' DNA-binding domain"/>
    <property type="match status" value="1"/>
</dbReference>
<evidence type="ECO:0000256" key="3">
    <source>
        <dbReference type="ARBA" id="ARBA00023125"/>
    </source>
</evidence>
<dbReference type="InterPro" id="IPR005650">
    <property type="entry name" value="BlaI_family"/>
</dbReference>
<organism evidence="5 8">
    <name type="scientific">Blastopirellula marina</name>
    <dbReference type="NCBI Taxonomy" id="124"/>
    <lineage>
        <taxon>Bacteria</taxon>
        <taxon>Pseudomonadati</taxon>
        <taxon>Planctomycetota</taxon>
        <taxon>Planctomycetia</taxon>
        <taxon>Pirellulales</taxon>
        <taxon>Pirellulaceae</taxon>
        <taxon>Blastopirellula</taxon>
    </lineage>
</organism>
<dbReference type="PIRSF" id="PIRSF019455">
    <property type="entry name" value="CopR_AtkY"/>
    <property type="match status" value="1"/>
</dbReference>
<evidence type="ECO:0000256" key="2">
    <source>
        <dbReference type="ARBA" id="ARBA00023015"/>
    </source>
</evidence>
<comment type="caution">
    <text evidence="5">The sequence shown here is derived from an EMBL/GenBank/DDBJ whole genome shotgun (WGS) entry which is preliminary data.</text>
</comment>